<proteinExistence type="predicted"/>
<sequence length="233" mass="25829">MAIDQSFSMLRITARVCLLAGSLMAAAQGTAQAESYVAGQFGLTVPSMSGGLTNVDLTGSFPEGSTFSDNALKSSLLFGAKFGHFFNRAPWFGLETEAFMTNPHIKQQPLTLTVPPVSATAELPGAYFRVVTWAPVNLVFRYPGKRLQPYVAIGPGLFFARIKDPNSSDSQSDTRLGLNTQVGIRYFVTRHFALFGEWKFNHARFRFDEKPDYFGFNGTYNMHHFVLGLGYHF</sequence>
<name>A0AA86MWY2_9BACT</name>
<evidence type="ECO:0000256" key="2">
    <source>
        <dbReference type="SAM" id="SignalP"/>
    </source>
</evidence>
<gene>
    <name evidence="4" type="ORF">DNFV4_00828</name>
</gene>
<dbReference type="EMBL" id="OX365700">
    <property type="protein sequence ID" value="CAI4030400.1"/>
    <property type="molecule type" value="Genomic_DNA"/>
</dbReference>
<dbReference type="AlphaFoldDB" id="A0AA86MWY2"/>
<evidence type="ECO:0000259" key="3">
    <source>
        <dbReference type="Pfam" id="PF13505"/>
    </source>
</evidence>
<reference evidence="4" key="1">
    <citation type="submission" date="2022-10" db="EMBL/GenBank/DDBJ databases">
        <authorList>
            <person name="Koch H."/>
        </authorList>
    </citation>
    <scope>NUCLEOTIDE SEQUENCE</scope>
    <source>
        <strain evidence="4">DNF</strain>
    </source>
</reference>
<organism evidence="4 5">
    <name type="scientific">Nitrospira tepida</name>
    <dbReference type="NCBI Taxonomy" id="2973512"/>
    <lineage>
        <taxon>Bacteria</taxon>
        <taxon>Pseudomonadati</taxon>
        <taxon>Nitrospirota</taxon>
        <taxon>Nitrospiria</taxon>
        <taxon>Nitrospirales</taxon>
        <taxon>Nitrospiraceae</taxon>
        <taxon>Nitrospira</taxon>
    </lineage>
</organism>
<feature type="signal peptide" evidence="2">
    <location>
        <begin position="1"/>
        <end position="33"/>
    </location>
</feature>
<evidence type="ECO:0000313" key="5">
    <source>
        <dbReference type="Proteomes" id="UP001179121"/>
    </source>
</evidence>
<accession>A0AA86MWY2</accession>
<evidence type="ECO:0000313" key="4">
    <source>
        <dbReference type="EMBL" id="CAI4030400.1"/>
    </source>
</evidence>
<protein>
    <submittedName>
        <fullName evidence="4">Porin family protein</fullName>
    </submittedName>
</protein>
<dbReference type="InterPro" id="IPR027385">
    <property type="entry name" value="Beta-barrel_OMP"/>
</dbReference>
<dbReference type="SUPFAM" id="SSF56925">
    <property type="entry name" value="OMPA-like"/>
    <property type="match status" value="1"/>
</dbReference>
<dbReference type="Gene3D" id="2.40.160.20">
    <property type="match status" value="1"/>
</dbReference>
<dbReference type="KEGG" id="nti:DNFV4_00828"/>
<feature type="domain" description="Outer membrane protein beta-barrel" evidence="3">
    <location>
        <begin position="17"/>
        <end position="233"/>
    </location>
</feature>
<evidence type="ECO:0000256" key="1">
    <source>
        <dbReference type="ARBA" id="ARBA00022729"/>
    </source>
</evidence>
<dbReference type="RefSeq" id="WP_289267390.1">
    <property type="nucleotide sequence ID" value="NZ_OX365700.1"/>
</dbReference>
<dbReference type="Pfam" id="PF13505">
    <property type="entry name" value="OMP_b-brl"/>
    <property type="match status" value="1"/>
</dbReference>
<dbReference type="Proteomes" id="UP001179121">
    <property type="component" value="Chromosome"/>
</dbReference>
<keyword evidence="1 2" id="KW-0732">Signal</keyword>
<dbReference type="InterPro" id="IPR011250">
    <property type="entry name" value="OMP/PagP_B-barrel"/>
</dbReference>
<feature type="chain" id="PRO_5041663951" evidence="2">
    <location>
        <begin position="34"/>
        <end position="233"/>
    </location>
</feature>
<keyword evidence="5" id="KW-1185">Reference proteome</keyword>